<dbReference type="InterPro" id="IPR052048">
    <property type="entry name" value="ST_Response_Regulator"/>
</dbReference>
<sequence length="125" mass="14095">MPISAIVVDDEDDIVNTFTELLELYKINVIGTAKDGKDAVEQFKKLRPDVVFLDIMMPEFDGYYALKEIRMIDESAIVILVTGGGPEDIDKLSELNPSAIIHKPYQMDTLMHVLQDDLKLEIPSK</sequence>
<dbReference type="PATRIC" id="fig|1229908.8.peg.374"/>
<evidence type="ECO:0000259" key="1">
    <source>
        <dbReference type="PROSITE" id="PS50110"/>
    </source>
</evidence>
<feature type="domain" description="Response regulatory" evidence="1">
    <location>
        <begin position="4"/>
        <end position="118"/>
    </location>
</feature>
<name>K0B6Z6_9ARCH</name>
<dbReference type="GeneID" id="13725806"/>
<dbReference type="STRING" id="1229908.NKOR_01775"/>
<dbReference type="CDD" id="cd00156">
    <property type="entry name" value="REC"/>
    <property type="match status" value="1"/>
</dbReference>
<dbReference type="SUPFAM" id="SSF52172">
    <property type="entry name" value="CheY-like"/>
    <property type="match status" value="1"/>
</dbReference>
<keyword evidence="3" id="KW-1185">Reference proteome</keyword>
<dbReference type="RefSeq" id="WP_014962650.1">
    <property type="nucleotide sequence ID" value="NC_018655.1"/>
</dbReference>
<dbReference type="InterPro" id="IPR011006">
    <property type="entry name" value="CheY-like_superfamily"/>
</dbReference>
<dbReference type="Gene3D" id="3.40.50.2300">
    <property type="match status" value="1"/>
</dbReference>
<organism evidence="2 3">
    <name type="scientific">Candidatus Nitrosopumilus koreensis AR1</name>
    <dbReference type="NCBI Taxonomy" id="1229908"/>
    <lineage>
        <taxon>Archaea</taxon>
        <taxon>Nitrososphaerota</taxon>
        <taxon>Nitrososphaeria</taxon>
        <taxon>Nitrosopumilales</taxon>
        <taxon>Nitrosopumilaceae</taxon>
        <taxon>Nitrosopumilus</taxon>
    </lineage>
</organism>
<dbReference type="SMART" id="SM00448">
    <property type="entry name" value="REC"/>
    <property type="match status" value="1"/>
</dbReference>
<dbReference type="PROSITE" id="PS50110">
    <property type="entry name" value="RESPONSE_REGULATORY"/>
    <property type="match status" value="1"/>
</dbReference>
<dbReference type="KEGG" id="nkr:NKOR_01775"/>
<evidence type="ECO:0000313" key="2">
    <source>
        <dbReference type="EMBL" id="AFS80261.1"/>
    </source>
</evidence>
<accession>K0B6Z6</accession>
<dbReference type="GO" id="GO:0000160">
    <property type="term" value="P:phosphorelay signal transduction system"/>
    <property type="evidence" value="ECO:0007669"/>
    <property type="project" value="InterPro"/>
</dbReference>
<evidence type="ECO:0000313" key="3">
    <source>
        <dbReference type="Proteomes" id="UP000006101"/>
    </source>
</evidence>
<dbReference type="AlphaFoldDB" id="K0B6Z6"/>
<dbReference type="Pfam" id="PF00072">
    <property type="entry name" value="Response_reg"/>
    <property type="match status" value="1"/>
</dbReference>
<dbReference type="Proteomes" id="UP000006101">
    <property type="component" value="Chromosome"/>
</dbReference>
<dbReference type="HOGENOM" id="CLU_000445_69_15_2"/>
<reference evidence="2 3" key="1">
    <citation type="journal article" date="2012" name="J. Bacteriol.">
        <title>Draft Genome Sequence of an Ammonia-Oxidizing Archaeon, "Candidatus Nitrosopumilus koreensis" AR1, from Marine Sediment.</title>
        <authorList>
            <person name="Park S.J."/>
            <person name="Kim J.G."/>
            <person name="Jung M.Y."/>
            <person name="Kim S.J."/>
            <person name="Cha I.T."/>
            <person name="Kwon K."/>
            <person name="Lee J.H."/>
            <person name="Rhee S.K."/>
        </authorList>
    </citation>
    <scope>NUCLEOTIDE SEQUENCE [LARGE SCALE GENOMIC DNA]</scope>
    <source>
        <strain evidence="2 3">AR1</strain>
    </source>
</reference>
<dbReference type="InterPro" id="IPR001789">
    <property type="entry name" value="Sig_transdc_resp-reg_receiver"/>
</dbReference>
<protein>
    <submittedName>
        <fullName evidence="2">Response regulator receiver protein</fullName>
    </submittedName>
</protein>
<gene>
    <name evidence="2" type="ORF">NKOR_01775</name>
</gene>
<dbReference type="PANTHER" id="PTHR43228:SF1">
    <property type="entry name" value="TWO-COMPONENT RESPONSE REGULATOR ARR22"/>
    <property type="match status" value="1"/>
</dbReference>
<proteinExistence type="predicted"/>
<dbReference type="EMBL" id="CP003842">
    <property type="protein sequence ID" value="AFS80261.1"/>
    <property type="molecule type" value="Genomic_DNA"/>
</dbReference>
<dbReference type="PANTHER" id="PTHR43228">
    <property type="entry name" value="TWO-COMPONENT RESPONSE REGULATOR"/>
    <property type="match status" value="1"/>
</dbReference>